<keyword evidence="5" id="KW-0501">Molybdenum cofactor biosynthesis</keyword>
<dbReference type="Pfam" id="PF02391">
    <property type="entry name" value="MoaE"/>
    <property type="match status" value="1"/>
</dbReference>
<keyword evidence="14" id="KW-0808">Transferase</keyword>
<proteinExistence type="inferred from homology"/>
<comment type="subunit">
    <text evidence="7">Heterotetramer of 2 MoaD subunits and 2 MoaE subunits. Also stable as homodimer. The enzyme changes between these two forms during catalysis.</text>
</comment>
<accession>A0A0T5P8U6</accession>
<evidence type="ECO:0000256" key="1">
    <source>
        <dbReference type="ARBA" id="ARBA00005046"/>
    </source>
</evidence>
<evidence type="ECO:0000256" key="2">
    <source>
        <dbReference type="ARBA" id="ARBA00005426"/>
    </source>
</evidence>
<dbReference type="Proteomes" id="UP000325785">
    <property type="component" value="Chromosome"/>
</dbReference>
<dbReference type="Proteomes" id="UP000051401">
    <property type="component" value="Unassembled WGS sequence"/>
</dbReference>
<dbReference type="STRING" id="540747.SAMN04488031_107170"/>
<keyword evidence="15" id="KW-1185">Reference proteome</keyword>
<dbReference type="InterPro" id="IPR036563">
    <property type="entry name" value="MoaE_sf"/>
</dbReference>
<reference evidence="13 15" key="1">
    <citation type="submission" date="2015-04" db="EMBL/GenBank/DDBJ databases">
        <title>The draft genome sequence of Roseovarius indicus B108T.</title>
        <authorList>
            <person name="Li G."/>
            <person name="Lai Q."/>
            <person name="Shao Z."/>
            <person name="Yan P."/>
        </authorList>
    </citation>
    <scope>NUCLEOTIDE SEQUENCE [LARGE SCALE GENOMIC DNA]</scope>
    <source>
        <strain evidence="13 15">B108</strain>
    </source>
</reference>
<evidence type="ECO:0000313" key="13">
    <source>
        <dbReference type="EMBL" id="KRS17659.1"/>
    </source>
</evidence>
<evidence type="ECO:0000313" key="14">
    <source>
        <dbReference type="EMBL" id="QEW24598.1"/>
    </source>
</evidence>
<dbReference type="AlphaFoldDB" id="A0A0T5P8U6"/>
<dbReference type="GO" id="GO:0030366">
    <property type="term" value="F:molybdopterin synthase activity"/>
    <property type="evidence" value="ECO:0007669"/>
    <property type="project" value="UniProtKB-EC"/>
</dbReference>
<evidence type="ECO:0000256" key="7">
    <source>
        <dbReference type="ARBA" id="ARBA00026066"/>
    </source>
</evidence>
<comment type="function">
    <text evidence="6">Converts molybdopterin precursor Z into molybdopterin. This requires the incorporation of two sulfur atoms into precursor Z to generate a dithiolene group. The sulfur is provided by MoaD.</text>
</comment>
<evidence type="ECO:0000256" key="4">
    <source>
        <dbReference type="ARBA" id="ARBA00013858"/>
    </source>
</evidence>
<dbReference type="SUPFAM" id="SSF54690">
    <property type="entry name" value="Molybdopterin synthase subunit MoaE"/>
    <property type="match status" value="1"/>
</dbReference>
<evidence type="ECO:0000256" key="3">
    <source>
        <dbReference type="ARBA" id="ARBA00011950"/>
    </source>
</evidence>
<dbReference type="GO" id="GO:0006777">
    <property type="term" value="P:Mo-molybdopterin cofactor biosynthetic process"/>
    <property type="evidence" value="ECO:0007669"/>
    <property type="project" value="UniProtKB-KW"/>
</dbReference>
<evidence type="ECO:0000256" key="5">
    <source>
        <dbReference type="ARBA" id="ARBA00023150"/>
    </source>
</evidence>
<evidence type="ECO:0000256" key="9">
    <source>
        <dbReference type="ARBA" id="ARBA00030407"/>
    </source>
</evidence>
<dbReference type="UniPathway" id="UPA00344"/>
<comment type="similarity">
    <text evidence="2">Belongs to the MoaE family.</text>
</comment>
<evidence type="ECO:0000256" key="8">
    <source>
        <dbReference type="ARBA" id="ARBA00029745"/>
    </source>
</evidence>
<dbReference type="EMBL" id="CP031598">
    <property type="protein sequence ID" value="QEW24598.1"/>
    <property type="molecule type" value="Genomic_DNA"/>
</dbReference>
<reference evidence="14 16" key="2">
    <citation type="submission" date="2018-08" db="EMBL/GenBank/DDBJ databases">
        <title>Genetic Globetrotter - A new plasmid hitch-hiking vast phylogenetic and geographic distances.</title>
        <authorList>
            <person name="Vollmers J."/>
            <person name="Petersen J."/>
        </authorList>
    </citation>
    <scope>NUCLEOTIDE SEQUENCE [LARGE SCALE GENOMIC DNA]</scope>
    <source>
        <strain evidence="14 16">DSM 26383</strain>
    </source>
</reference>
<dbReference type="Gene3D" id="3.90.1170.40">
    <property type="entry name" value="Molybdopterin biosynthesis MoaE subunit"/>
    <property type="match status" value="1"/>
</dbReference>
<organism evidence="13 15">
    <name type="scientific">Roseovarius indicus</name>
    <dbReference type="NCBI Taxonomy" id="540747"/>
    <lineage>
        <taxon>Bacteria</taxon>
        <taxon>Pseudomonadati</taxon>
        <taxon>Pseudomonadota</taxon>
        <taxon>Alphaproteobacteria</taxon>
        <taxon>Rhodobacterales</taxon>
        <taxon>Roseobacteraceae</taxon>
        <taxon>Roseovarius</taxon>
    </lineage>
</organism>
<dbReference type="EC" id="2.8.1.12" evidence="3"/>
<evidence type="ECO:0000256" key="10">
    <source>
        <dbReference type="ARBA" id="ARBA00030781"/>
    </source>
</evidence>
<dbReference type="PANTHER" id="PTHR23404">
    <property type="entry name" value="MOLYBDOPTERIN SYNTHASE RELATED"/>
    <property type="match status" value="1"/>
</dbReference>
<gene>
    <name evidence="14" type="primary">moaE</name>
    <name evidence="14" type="ORF">RIdsm_00379</name>
    <name evidence="13" type="ORF">XM52_11625</name>
</gene>
<sequence>MDIRVQAEPFDFGAEAGAFAARQEGMGAVVTFTGIVRDLEGGGLRAMEIEHYPGMTEKAIEAIAKEAAERWHTGDLLVIHRYGPLAPGDMIMMVATAAPHRADAFQAAEFLMDFLKSRAPFWKKEVAQDGADWVAARDEDEDALGRW</sequence>
<comment type="catalytic activity">
    <reaction evidence="12">
        <text>2 [molybdopterin-synthase sulfur-carrier protein]-C-terminal-Gly-aminoethanethioate + cyclic pyranopterin phosphate + H2O = molybdopterin + 2 [molybdopterin-synthase sulfur-carrier protein]-C-terminal Gly-Gly + 2 H(+)</text>
        <dbReference type="Rhea" id="RHEA:26333"/>
        <dbReference type="Rhea" id="RHEA-COMP:12202"/>
        <dbReference type="Rhea" id="RHEA-COMP:19907"/>
        <dbReference type="ChEBI" id="CHEBI:15377"/>
        <dbReference type="ChEBI" id="CHEBI:15378"/>
        <dbReference type="ChEBI" id="CHEBI:58698"/>
        <dbReference type="ChEBI" id="CHEBI:59648"/>
        <dbReference type="ChEBI" id="CHEBI:90778"/>
        <dbReference type="ChEBI" id="CHEBI:232372"/>
        <dbReference type="EC" id="2.8.1.12"/>
    </reaction>
</comment>
<dbReference type="EMBL" id="LAXI01000006">
    <property type="protein sequence ID" value="KRS17659.1"/>
    <property type="molecule type" value="Genomic_DNA"/>
</dbReference>
<dbReference type="CDD" id="cd00756">
    <property type="entry name" value="MoaE"/>
    <property type="match status" value="1"/>
</dbReference>
<evidence type="ECO:0000256" key="6">
    <source>
        <dbReference type="ARBA" id="ARBA00025448"/>
    </source>
</evidence>
<evidence type="ECO:0000256" key="12">
    <source>
        <dbReference type="ARBA" id="ARBA00049878"/>
    </source>
</evidence>
<dbReference type="OrthoDB" id="9803224at2"/>
<dbReference type="PATRIC" id="fig|540747.5.peg.5302"/>
<dbReference type="KEGG" id="rid:RIdsm_00379"/>
<dbReference type="InterPro" id="IPR003448">
    <property type="entry name" value="Mopterin_biosynth_MoaE"/>
</dbReference>
<name>A0A0T5P8U6_9RHOB</name>
<evidence type="ECO:0000313" key="16">
    <source>
        <dbReference type="Proteomes" id="UP000325785"/>
    </source>
</evidence>
<evidence type="ECO:0000313" key="15">
    <source>
        <dbReference type="Proteomes" id="UP000051401"/>
    </source>
</evidence>
<evidence type="ECO:0000256" key="11">
    <source>
        <dbReference type="ARBA" id="ARBA00032474"/>
    </source>
</evidence>
<protein>
    <recommendedName>
        <fullName evidence="4">Molybdopterin synthase catalytic subunit</fullName>
        <ecNumber evidence="3">2.8.1.12</ecNumber>
    </recommendedName>
    <alternativeName>
        <fullName evidence="10">MPT synthase subunit 2</fullName>
    </alternativeName>
    <alternativeName>
        <fullName evidence="8">Molybdenum cofactor biosynthesis protein E</fullName>
    </alternativeName>
    <alternativeName>
        <fullName evidence="9">Molybdopterin-converting factor large subunit</fullName>
    </alternativeName>
    <alternativeName>
        <fullName evidence="11">Molybdopterin-converting factor subunit 2</fullName>
    </alternativeName>
</protein>
<dbReference type="RefSeq" id="WP_057816301.1">
    <property type="nucleotide sequence ID" value="NZ_CP031598.1"/>
</dbReference>
<comment type="pathway">
    <text evidence="1">Cofactor biosynthesis; molybdopterin biosynthesis.</text>
</comment>